<organism evidence="2 3">
    <name type="scientific">Steinernema glaseri</name>
    <dbReference type="NCBI Taxonomy" id="37863"/>
    <lineage>
        <taxon>Eukaryota</taxon>
        <taxon>Metazoa</taxon>
        <taxon>Ecdysozoa</taxon>
        <taxon>Nematoda</taxon>
        <taxon>Chromadorea</taxon>
        <taxon>Rhabditida</taxon>
        <taxon>Tylenchina</taxon>
        <taxon>Panagrolaimomorpha</taxon>
        <taxon>Strongyloidoidea</taxon>
        <taxon>Steinernematidae</taxon>
        <taxon>Steinernema</taxon>
    </lineage>
</organism>
<dbReference type="WBParaSite" id="L893_g27410.t1">
    <property type="protein sequence ID" value="L893_g27410.t1"/>
    <property type="gene ID" value="L893_g27410"/>
</dbReference>
<dbReference type="AlphaFoldDB" id="A0A1I7ZKS3"/>
<accession>A0A1I7ZKS3</accession>
<feature type="region of interest" description="Disordered" evidence="1">
    <location>
        <begin position="25"/>
        <end position="62"/>
    </location>
</feature>
<evidence type="ECO:0000313" key="3">
    <source>
        <dbReference type="WBParaSite" id="L893_g27410.t1"/>
    </source>
</evidence>
<evidence type="ECO:0000256" key="1">
    <source>
        <dbReference type="SAM" id="MobiDB-lite"/>
    </source>
</evidence>
<keyword evidence="2" id="KW-1185">Reference proteome</keyword>
<dbReference type="Proteomes" id="UP000095287">
    <property type="component" value="Unplaced"/>
</dbReference>
<name>A0A1I7ZKS3_9BILA</name>
<reference evidence="3" key="1">
    <citation type="submission" date="2016-11" db="UniProtKB">
        <authorList>
            <consortium name="WormBaseParasite"/>
        </authorList>
    </citation>
    <scope>IDENTIFICATION</scope>
</reference>
<feature type="compositionally biased region" description="Polar residues" evidence="1">
    <location>
        <begin position="37"/>
        <end position="51"/>
    </location>
</feature>
<sequence>MEAEINSDFNADLCSAKAHVNDAGEKEDFLKERSHRSQFPTRTIVGRSSPNGVEDDTEEADGGPFRDSMFAIVLTASALLLAPARGCGPNAKGGTCYSGLLFDDQPPQQLAQFEACKEDLKRDWCTIVYNEDGGEARFHCFNYYNTNPFLGAPMCGDDTHSEVNSGGCKRMRWNDGRYCLVCCCRGANCNNPSMFRLEQQRYQSGQIGWKSANRYCSGYLVTLFISLLLLLTNT</sequence>
<proteinExistence type="predicted"/>
<evidence type="ECO:0000313" key="2">
    <source>
        <dbReference type="Proteomes" id="UP000095287"/>
    </source>
</evidence>
<protein>
    <submittedName>
        <fullName evidence="3">Uncharacterized protein</fullName>
    </submittedName>
</protein>